<organism evidence="2 3">
    <name type="scientific">Mycena albidolilacea</name>
    <dbReference type="NCBI Taxonomy" id="1033008"/>
    <lineage>
        <taxon>Eukaryota</taxon>
        <taxon>Fungi</taxon>
        <taxon>Dikarya</taxon>
        <taxon>Basidiomycota</taxon>
        <taxon>Agaricomycotina</taxon>
        <taxon>Agaricomycetes</taxon>
        <taxon>Agaricomycetidae</taxon>
        <taxon>Agaricales</taxon>
        <taxon>Marasmiineae</taxon>
        <taxon>Mycenaceae</taxon>
        <taxon>Mycena</taxon>
    </lineage>
</organism>
<feature type="signal peptide" evidence="1">
    <location>
        <begin position="1"/>
        <end position="21"/>
    </location>
</feature>
<dbReference type="EMBL" id="JARIHO010000003">
    <property type="protein sequence ID" value="KAJ7364352.1"/>
    <property type="molecule type" value="Genomic_DNA"/>
</dbReference>
<sequence>MFSASTCISLALIVLSVPALCAPANFQPRAPLCLPHPPRVRRVSSFSRYKQLDIHLKCSSNLETPCAFPTHRGGG</sequence>
<dbReference type="Proteomes" id="UP001218218">
    <property type="component" value="Unassembled WGS sequence"/>
</dbReference>
<reference evidence="2" key="1">
    <citation type="submission" date="2023-03" db="EMBL/GenBank/DDBJ databases">
        <title>Massive genome expansion in bonnet fungi (Mycena s.s.) driven by repeated elements and novel gene families across ecological guilds.</title>
        <authorList>
            <consortium name="Lawrence Berkeley National Laboratory"/>
            <person name="Harder C.B."/>
            <person name="Miyauchi S."/>
            <person name="Viragh M."/>
            <person name="Kuo A."/>
            <person name="Thoen E."/>
            <person name="Andreopoulos B."/>
            <person name="Lu D."/>
            <person name="Skrede I."/>
            <person name="Drula E."/>
            <person name="Henrissat B."/>
            <person name="Morin E."/>
            <person name="Kohler A."/>
            <person name="Barry K."/>
            <person name="LaButti K."/>
            <person name="Morin E."/>
            <person name="Salamov A."/>
            <person name="Lipzen A."/>
            <person name="Mereny Z."/>
            <person name="Hegedus B."/>
            <person name="Baldrian P."/>
            <person name="Stursova M."/>
            <person name="Weitz H."/>
            <person name="Taylor A."/>
            <person name="Grigoriev I.V."/>
            <person name="Nagy L.G."/>
            <person name="Martin F."/>
            <person name="Kauserud H."/>
        </authorList>
    </citation>
    <scope>NUCLEOTIDE SEQUENCE</scope>
    <source>
        <strain evidence="2">CBHHK002</strain>
    </source>
</reference>
<evidence type="ECO:0000313" key="3">
    <source>
        <dbReference type="Proteomes" id="UP001218218"/>
    </source>
</evidence>
<accession>A0AAD7AP74</accession>
<gene>
    <name evidence="2" type="ORF">DFH08DRAFT_839095</name>
</gene>
<evidence type="ECO:0008006" key="4">
    <source>
        <dbReference type="Google" id="ProtNLM"/>
    </source>
</evidence>
<evidence type="ECO:0000313" key="2">
    <source>
        <dbReference type="EMBL" id="KAJ7364352.1"/>
    </source>
</evidence>
<dbReference type="AlphaFoldDB" id="A0AAD7AP74"/>
<feature type="chain" id="PRO_5042110753" description="Secreted protein" evidence="1">
    <location>
        <begin position="22"/>
        <end position="75"/>
    </location>
</feature>
<keyword evidence="3" id="KW-1185">Reference proteome</keyword>
<proteinExistence type="predicted"/>
<protein>
    <recommendedName>
        <fullName evidence="4">Secreted protein</fullName>
    </recommendedName>
</protein>
<evidence type="ECO:0000256" key="1">
    <source>
        <dbReference type="SAM" id="SignalP"/>
    </source>
</evidence>
<name>A0AAD7AP74_9AGAR</name>
<keyword evidence="1" id="KW-0732">Signal</keyword>
<comment type="caution">
    <text evidence="2">The sequence shown here is derived from an EMBL/GenBank/DDBJ whole genome shotgun (WGS) entry which is preliminary data.</text>
</comment>